<proteinExistence type="predicted"/>
<keyword evidence="2 4" id="KW-0808">Transferase</keyword>
<keyword evidence="1" id="KW-0328">Glycosyltransferase</keyword>
<dbReference type="KEGG" id="dpg:DESPIGER_0928"/>
<dbReference type="CDD" id="cd00761">
    <property type="entry name" value="Glyco_tranf_GTA_type"/>
    <property type="match status" value="2"/>
</dbReference>
<dbReference type="OrthoDB" id="5379872at2"/>
<sequence>MTFSKTSATYSFKDTINIDSDKPCSSNENSSDSKIKLAYYYFSEKKYEQALNLYEELAEQLGGNNFVANIIMCKKKLKDTMSCESPYPHAFYNQPKVSILIPVYNNTQYLHECINSVISQTLKEIEIIILNDGSTDPKAVEILNEYAKNDARIKLINKKNTGYGHTMNVGLDNATGSYVGIVESDDYVLPNTYEFLYNTIVNVGCDIVKSTLTEFSDIDKKRKFRIVTSLEDEQDYYKCITPKDNYKIFRAIITNQTCIFNRSFIEANSIRFNETPGSAFQDNGFHFQTFCLAKKIYFIKESFYMHREDNPLSSVNSKEKIFCTADEYEFIRKFLEKNEEIFQHFRCHYTLRKFLSFSFTLKRIADSHKDMYKKFFSKEMGKALVQNELDPKMLKKHELERLIEIVGHNKIHYIRKKHGFTKDIKISIIIPIYNNEKYLPACLDSILKQSLEEIEVICVNDGSTDMSSTLLDQYASQDCRISILDKMNGGSGSARNLGLDYCTGEYIAFMDADDFYPNVNSLEKLYHAAKANNLDVVAGNMVEFQDGKLKPSPLKRKNETVEYSEVQCDYGYTTYLYKSKLLYRYSIKFPDYKRYQDPPFLVRALFAARDITYIDYDVYAYRFEKKGMTTVQIQDLLLGLIDVLEFSKENNLDKLHAQTVRRVCNDYFERIKNKSSDRKTKQRVKQFYSSVDFALLTNVCTRGNINYFHRRMISLAGES</sequence>
<evidence type="ECO:0000313" key="5">
    <source>
        <dbReference type="Proteomes" id="UP000186323"/>
    </source>
</evidence>
<evidence type="ECO:0000256" key="1">
    <source>
        <dbReference type="ARBA" id="ARBA00022676"/>
    </source>
</evidence>
<evidence type="ECO:0000259" key="3">
    <source>
        <dbReference type="Pfam" id="PF00535"/>
    </source>
</evidence>
<dbReference type="EMBL" id="LT630450">
    <property type="protein sequence ID" value="SFV72791.1"/>
    <property type="molecule type" value="Genomic_DNA"/>
</dbReference>
<protein>
    <submittedName>
        <fullName evidence="4">Beta-1,3-glucosyltransferase</fullName>
    </submittedName>
</protein>
<dbReference type="PANTHER" id="PTHR22916:SF51">
    <property type="entry name" value="GLYCOSYLTRANSFERASE EPSH-RELATED"/>
    <property type="match status" value="1"/>
</dbReference>
<feature type="domain" description="Glycosyltransferase 2-like" evidence="3">
    <location>
        <begin position="427"/>
        <end position="567"/>
    </location>
</feature>
<accession>A0A1K1LDL6</accession>
<dbReference type="AlphaFoldDB" id="A0A1K1LDL6"/>
<dbReference type="RefSeq" id="WP_083575303.1">
    <property type="nucleotide sequence ID" value="NZ_LT630450.1"/>
</dbReference>
<evidence type="ECO:0000313" key="4">
    <source>
        <dbReference type="EMBL" id="SFV72791.1"/>
    </source>
</evidence>
<organism evidence="4 5">
    <name type="scientific">Desulfovibrio piger</name>
    <dbReference type="NCBI Taxonomy" id="901"/>
    <lineage>
        <taxon>Bacteria</taxon>
        <taxon>Pseudomonadati</taxon>
        <taxon>Thermodesulfobacteriota</taxon>
        <taxon>Desulfovibrionia</taxon>
        <taxon>Desulfovibrionales</taxon>
        <taxon>Desulfovibrionaceae</taxon>
        <taxon>Desulfovibrio</taxon>
    </lineage>
</organism>
<keyword evidence="5" id="KW-1185">Reference proteome</keyword>
<dbReference type="InterPro" id="IPR029044">
    <property type="entry name" value="Nucleotide-diphossugar_trans"/>
</dbReference>
<dbReference type="InterPro" id="IPR001173">
    <property type="entry name" value="Glyco_trans_2-like"/>
</dbReference>
<name>A0A1K1LDL6_9BACT</name>
<dbReference type="PANTHER" id="PTHR22916">
    <property type="entry name" value="GLYCOSYLTRANSFERASE"/>
    <property type="match status" value="1"/>
</dbReference>
<dbReference type="Proteomes" id="UP000186323">
    <property type="component" value="Chromosome I"/>
</dbReference>
<evidence type="ECO:0000256" key="2">
    <source>
        <dbReference type="ARBA" id="ARBA00022679"/>
    </source>
</evidence>
<dbReference type="GO" id="GO:0016758">
    <property type="term" value="F:hexosyltransferase activity"/>
    <property type="evidence" value="ECO:0007669"/>
    <property type="project" value="UniProtKB-ARBA"/>
</dbReference>
<dbReference type="Gene3D" id="3.90.550.10">
    <property type="entry name" value="Spore Coat Polysaccharide Biosynthesis Protein SpsA, Chain A"/>
    <property type="match status" value="2"/>
</dbReference>
<feature type="domain" description="Glycosyltransferase 2-like" evidence="3">
    <location>
        <begin position="98"/>
        <end position="233"/>
    </location>
</feature>
<gene>
    <name evidence="4" type="ORF">DESPIGER_0928</name>
</gene>
<dbReference type="SUPFAM" id="SSF53448">
    <property type="entry name" value="Nucleotide-diphospho-sugar transferases"/>
    <property type="match status" value="2"/>
</dbReference>
<reference evidence="5" key="1">
    <citation type="submission" date="2016-10" db="EMBL/GenBank/DDBJ databases">
        <authorList>
            <person name="Wegmann U."/>
        </authorList>
    </citation>
    <scope>NUCLEOTIDE SEQUENCE [LARGE SCALE GENOMIC DNA]</scope>
</reference>
<dbReference type="Pfam" id="PF00535">
    <property type="entry name" value="Glycos_transf_2"/>
    <property type="match status" value="2"/>
</dbReference>